<feature type="transmembrane region" description="Helical" evidence="2">
    <location>
        <begin position="411"/>
        <end position="432"/>
    </location>
</feature>
<name>A0A0A0IL74_CLOBO</name>
<keyword evidence="2" id="KW-0472">Membrane</keyword>
<comment type="caution">
    <text evidence="3">The sequence shown here is derived from an EMBL/GenBank/DDBJ whole genome shotgun (WGS) entry which is preliminary data.</text>
</comment>
<feature type="region of interest" description="Disordered" evidence="1">
    <location>
        <begin position="638"/>
        <end position="659"/>
    </location>
</feature>
<evidence type="ECO:0000256" key="1">
    <source>
        <dbReference type="SAM" id="MobiDB-lite"/>
    </source>
</evidence>
<organism evidence="3 4">
    <name type="scientific">Clostridium botulinum C/D str. DC5</name>
    <dbReference type="NCBI Taxonomy" id="1443128"/>
    <lineage>
        <taxon>Bacteria</taxon>
        <taxon>Bacillati</taxon>
        <taxon>Bacillota</taxon>
        <taxon>Clostridia</taxon>
        <taxon>Eubacteriales</taxon>
        <taxon>Clostridiaceae</taxon>
        <taxon>Clostridium</taxon>
    </lineage>
</organism>
<sequence length="735" mass="79426">MATVSASLRMFDQMTRPLQQVTNALNLTISAMEQMSNSANRDIGLTNTFNAARTSINRANVELQSLVSTQDRTINSQERLNNSFNNGSRATEGLMGKVKGLVGAYLGFQAVKKGIDLTLGGAARLEQQLIVISGMLGNKDVGKAFFGQLNKYANESVYGLKEFNTITRSFIQFTKNTNSLMNLDKTAEKLAFLDPTQGLEGAGFALKEALGGDFMSLKSRFGFGKADAEILKASKDMDEFINKFNKLLAQKGATDKALQEFNQSAVAQMNNLKSNVETAFSQAGERALEILKPLLSRINEGFKNGAFESFFDNIGIGLNLVVDLTMKVIDGFQWISNIVSNNWSIIAPIIYGIVGALIAYNATSIITNAIITIQSFLKSAQAAATMLATDATFAETVAQHGLNAALYACPITWIILAVIALIAIFYAAVAAVNHFAGTSISATGIVAGVFTALGACIYNVVAYMWNVVASFVEFFANVFNHPVYSVKKLFVNFANNVLDMCISMTGGFDGVATNLANAFIKGANLAIKAVNWIVEALNKIPGVNLGKASEFAKVGSITSSLKNVKKNLNGWLGDAPAGYWTAPKMQMKSIGGAYNTGYNFGKNISEKFNLGNIFNKGQAQKNFKMPDLNAWNKAQGPGALSMAPDKNKDKLGKHAKGAKDHLKNIDDKMDIGNEHLEMLRDLAQQESIQNFTTLAPNINIQTGDIKEEADINKIISKIESYMEGELANSAEGVYS</sequence>
<protein>
    <recommendedName>
        <fullName evidence="5">Tail length tape measure protein</fullName>
    </recommendedName>
</protein>
<evidence type="ECO:0000313" key="3">
    <source>
        <dbReference type="EMBL" id="KGN00311.1"/>
    </source>
</evidence>
<dbReference type="RefSeq" id="WP_039259218.1">
    <property type="nucleotide sequence ID" value="NZ_JDRY01000022.1"/>
</dbReference>
<reference evidence="3 4" key="1">
    <citation type="submission" date="2014-01" db="EMBL/GenBank/DDBJ databases">
        <title>Plasmidome dynamics in the species complex Clostridium novyi sensu lato converts strains of independent lineages into distinctly different pathogens.</title>
        <authorList>
            <person name="Skarin H."/>
            <person name="Segerman B."/>
        </authorList>
    </citation>
    <scope>NUCLEOTIDE SEQUENCE [LARGE SCALE GENOMIC DNA]</scope>
    <source>
        <strain evidence="3 4">DC5</strain>
    </source>
</reference>
<evidence type="ECO:0000313" key="4">
    <source>
        <dbReference type="Proteomes" id="UP000030014"/>
    </source>
</evidence>
<keyword evidence="2" id="KW-1133">Transmembrane helix</keyword>
<dbReference type="Proteomes" id="UP000030014">
    <property type="component" value="Unassembled WGS sequence"/>
</dbReference>
<accession>A0A0A0IL74</accession>
<gene>
    <name evidence="3" type="ORF">Z955_03770</name>
</gene>
<keyword evidence="2" id="KW-0812">Transmembrane</keyword>
<feature type="compositionally biased region" description="Basic and acidic residues" evidence="1">
    <location>
        <begin position="645"/>
        <end position="659"/>
    </location>
</feature>
<feature type="transmembrane region" description="Helical" evidence="2">
    <location>
        <begin position="444"/>
        <end position="465"/>
    </location>
</feature>
<dbReference type="EMBL" id="JDRY01000022">
    <property type="protein sequence ID" value="KGN00311.1"/>
    <property type="molecule type" value="Genomic_DNA"/>
</dbReference>
<dbReference type="AlphaFoldDB" id="A0A0A0IL74"/>
<proteinExistence type="predicted"/>
<evidence type="ECO:0008006" key="5">
    <source>
        <dbReference type="Google" id="ProtNLM"/>
    </source>
</evidence>
<evidence type="ECO:0000256" key="2">
    <source>
        <dbReference type="SAM" id="Phobius"/>
    </source>
</evidence>